<gene>
    <name evidence="1" type="ORF">Tco_0938617</name>
</gene>
<evidence type="ECO:0000313" key="1">
    <source>
        <dbReference type="EMBL" id="GJT38752.1"/>
    </source>
</evidence>
<keyword evidence="2" id="KW-1185">Reference proteome</keyword>
<reference evidence="1" key="1">
    <citation type="journal article" date="2022" name="Int. J. Mol. Sci.">
        <title>Draft Genome of Tanacetum Coccineum: Genomic Comparison of Closely Related Tanacetum-Family Plants.</title>
        <authorList>
            <person name="Yamashiro T."/>
            <person name="Shiraishi A."/>
            <person name="Nakayama K."/>
            <person name="Satake H."/>
        </authorList>
    </citation>
    <scope>NUCLEOTIDE SEQUENCE</scope>
</reference>
<evidence type="ECO:0000313" key="2">
    <source>
        <dbReference type="Proteomes" id="UP001151760"/>
    </source>
</evidence>
<organism evidence="1 2">
    <name type="scientific">Tanacetum coccineum</name>
    <dbReference type="NCBI Taxonomy" id="301880"/>
    <lineage>
        <taxon>Eukaryota</taxon>
        <taxon>Viridiplantae</taxon>
        <taxon>Streptophyta</taxon>
        <taxon>Embryophyta</taxon>
        <taxon>Tracheophyta</taxon>
        <taxon>Spermatophyta</taxon>
        <taxon>Magnoliopsida</taxon>
        <taxon>eudicotyledons</taxon>
        <taxon>Gunneridae</taxon>
        <taxon>Pentapetalae</taxon>
        <taxon>asterids</taxon>
        <taxon>campanulids</taxon>
        <taxon>Asterales</taxon>
        <taxon>Asteraceae</taxon>
        <taxon>Asteroideae</taxon>
        <taxon>Anthemideae</taxon>
        <taxon>Anthemidinae</taxon>
        <taxon>Tanacetum</taxon>
    </lineage>
</organism>
<comment type="caution">
    <text evidence="1">The sequence shown here is derived from an EMBL/GenBank/DDBJ whole genome shotgun (WGS) entry which is preliminary data.</text>
</comment>
<dbReference type="Proteomes" id="UP001151760">
    <property type="component" value="Unassembled WGS sequence"/>
</dbReference>
<name>A0ABQ5DIJ4_9ASTR</name>
<sequence length="194" mass="20271">MDNRVTYAQINIGLNCSSDFRIGDLLSHVRGECSGDALNRKDKSDNEAGASNVLTSIQSNHLRNGLGVGVGGVGGGLEVIFVKGRLGRGWRGGNRVRVSEERGEEGSRIRILRYKIGENAKGSGVVTGGRVGWGGGYGVFFGWGKWLGGDVGLCGDLLGGGVGGFLDALVGLEDFVGAVWGVGWIVGWFCGIVL</sequence>
<dbReference type="EMBL" id="BQNB010015328">
    <property type="protein sequence ID" value="GJT38752.1"/>
    <property type="molecule type" value="Genomic_DNA"/>
</dbReference>
<protein>
    <submittedName>
        <fullName evidence="1">Uncharacterized protein</fullName>
    </submittedName>
</protein>
<proteinExistence type="predicted"/>
<reference evidence="1" key="2">
    <citation type="submission" date="2022-01" db="EMBL/GenBank/DDBJ databases">
        <authorList>
            <person name="Yamashiro T."/>
            <person name="Shiraishi A."/>
            <person name="Satake H."/>
            <person name="Nakayama K."/>
        </authorList>
    </citation>
    <scope>NUCLEOTIDE SEQUENCE</scope>
</reference>
<accession>A0ABQ5DIJ4</accession>